<dbReference type="RefSeq" id="WP_301664124.1">
    <property type="nucleotide sequence ID" value="NZ_VCYH01000005.1"/>
</dbReference>
<keyword evidence="2" id="KW-1185">Reference proteome</keyword>
<sequence>MSLDIPDAWVKAAVEHVAVQIIHRTPGGEIVALEIEPDAIEFSGGEAVAFIGHTPGARPILQCYRPESILGFAVTNRRFRPPVHGRWRAFVPLYESRGLASRGW</sequence>
<reference evidence="1" key="1">
    <citation type="submission" date="2019-05" db="EMBL/GenBank/DDBJ databases">
        <title>Methanoculleus sp. FWC-SCC1, a methanogenic archaeon isolated from deep marine cold seep.</title>
        <authorList>
            <person name="Chen Y.-W."/>
            <person name="Chen S.-C."/>
            <person name="Teng N.-H."/>
            <person name="Lai M.-C."/>
        </authorList>
    </citation>
    <scope>NUCLEOTIDE SEQUENCE</scope>
    <source>
        <strain evidence="1">FWC-SCC1</strain>
    </source>
</reference>
<accession>A0ABT8MAN4</accession>
<evidence type="ECO:0000313" key="1">
    <source>
        <dbReference type="EMBL" id="MDN7024992.1"/>
    </source>
</evidence>
<evidence type="ECO:0000313" key="2">
    <source>
        <dbReference type="Proteomes" id="UP001168338"/>
    </source>
</evidence>
<comment type="caution">
    <text evidence="1">The sequence shown here is derived from an EMBL/GenBank/DDBJ whole genome shotgun (WGS) entry which is preliminary data.</text>
</comment>
<proteinExistence type="predicted"/>
<protein>
    <submittedName>
        <fullName evidence="1">Uncharacterized protein</fullName>
    </submittedName>
</protein>
<name>A0ABT8MAN4_9EURY</name>
<organism evidence="1 2">
    <name type="scientific">Methanoculleus frigidifontis</name>
    <dbReference type="NCBI Taxonomy" id="2584085"/>
    <lineage>
        <taxon>Archaea</taxon>
        <taxon>Methanobacteriati</taxon>
        <taxon>Methanobacteriota</taxon>
        <taxon>Stenosarchaea group</taxon>
        <taxon>Methanomicrobia</taxon>
        <taxon>Methanomicrobiales</taxon>
        <taxon>Methanomicrobiaceae</taxon>
        <taxon>Methanoculleus</taxon>
    </lineage>
</organism>
<gene>
    <name evidence="1" type="ORF">FGU65_08850</name>
</gene>
<dbReference type="EMBL" id="VCYH01000005">
    <property type="protein sequence ID" value="MDN7024992.1"/>
    <property type="molecule type" value="Genomic_DNA"/>
</dbReference>
<dbReference type="Proteomes" id="UP001168338">
    <property type="component" value="Unassembled WGS sequence"/>
</dbReference>